<dbReference type="OMA" id="CSTRMIN"/>
<name>A0A0R0LFJ5_SOYBN</name>
<evidence type="ECO:0000313" key="3">
    <source>
        <dbReference type="EnsemblPlants" id="KRH75611"/>
    </source>
</evidence>
<dbReference type="AlphaFoldDB" id="A0A0R0LFJ5"/>
<dbReference type="EnsemblPlants" id="KRH75611">
    <property type="protein sequence ID" value="KRH75611"/>
    <property type="gene ID" value="GLYMA_01G096400"/>
</dbReference>
<dbReference type="Gramene" id="KRH75611">
    <property type="protein sequence ID" value="KRH75611"/>
    <property type="gene ID" value="GLYMA_01G096400"/>
</dbReference>
<evidence type="ECO:0000313" key="4">
    <source>
        <dbReference type="Proteomes" id="UP000008827"/>
    </source>
</evidence>
<reference evidence="3" key="2">
    <citation type="submission" date="2018-02" db="UniProtKB">
        <authorList>
            <consortium name="EnsemblPlants"/>
        </authorList>
    </citation>
    <scope>IDENTIFICATION</scope>
    <source>
        <strain evidence="3">Williams 82</strain>
    </source>
</reference>
<gene>
    <name evidence="2" type="ORF">GLYMA_01G096400</name>
</gene>
<dbReference type="Proteomes" id="UP000008827">
    <property type="component" value="Chromosome 1"/>
</dbReference>
<keyword evidence="4" id="KW-1185">Reference proteome</keyword>
<reference evidence="2 3" key="1">
    <citation type="journal article" date="2010" name="Nature">
        <title>Genome sequence of the palaeopolyploid soybean.</title>
        <authorList>
            <person name="Schmutz J."/>
            <person name="Cannon S.B."/>
            <person name="Schlueter J."/>
            <person name="Ma J."/>
            <person name="Mitros T."/>
            <person name="Nelson W."/>
            <person name="Hyten D.L."/>
            <person name="Song Q."/>
            <person name="Thelen J.J."/>
            <person name="Cheng J."/>
            <person name="Xu D."/>
            <person name="Hellsten U."/>
            <person name="May G.D."/>
            <person name="Yu Y."/>
            <person name="Sakurai T."/>
            <person name="Umezawa T."/>
            <person name="Bhattacharyya M.K."/>
            <person name="Sandhu D."/>
            <person name="Valliyodan B."/>
            <person name="Lindquist E."/>
            <person name="Peto M."/>
            <person name="Grant D."/>
            <person name="Shu S."/>
            <person name="Goodstein D."/>
            <person name="Barry K."/>
            <person name="Futrell-Griggs M."/>
            <person name="Abernathy B."/>
            <person name="Du J."/>
            <person name="Tian Z."/>
            <person name="Zhu L."/>
            <person name="Gill N."/>
            <person name="Joshi T."/>
            <person name="Libault M."/>
            <person name="Sethuraman A."/>
            <person name="Zhang X.-C."/>
            <person name="Shinozaki K."/>
            <person name="Nguyen H.T."/>
            <person name="Wing R.A."/>
            <person name="Cregan P."/>
            <person name="Specht J."/>
            <person name="Grimwood J."/>
            <person name="Rokhsar D."/>
            <person name="Stacey G."/>
            <person name="Shoemaker R.C."/>
            <person name="Jackson S.A."/>
        </authorList>
    </citation>
    <scope>NUCLEOTIDE SEQUENCE</scope>
    <source>
        <strain evidence="3">cv. Williams 82</strain>
        <tissue evidence="2">Callus</tissue>
    </source>
</reference>
<evidence type="ECO:0000259" key="1">
    <source>
        <dbReference type="Pfam" id="PF20167"/>
    </source>
</evidence>
<dbReference type="InterPro" id="IPR046796">
    <property type="entry name" value="Transposase_32_dom"/>
</dbReference>
<dbReference type="InParanoid" id="A0A0R0LFJ5"/>
<reference evidence="2" key="3">
    <citation type="submission" date="2018-07" db="EMBL/GenBank/DDBJ databases">
        <title>WGS assembly of Glycine max.</title>
        <authorList>
            <person name="Schmutz J."/>
            <person name="Cannon S."/>
            <person name="Schlueter J."/>
            <person name="Ma J."/>
            <person name="Mitros T."/>
            <person name="Nelson W."/>
            <person name="Hyten D."/>
            <person name="Song Q."/>
            <person name="Thelen J."/>
            <person name="Cheng J."/>
            <person name="Xu D."/>
            <person name="Hellsten U."/>
            <person name="May G."/>
            <person name="Yu Y."/>
            <person name="Sakurai T."/>
            <person name="Umezawa T."/>
            <person name="Bhattacharyya M."/>
            <person name="Sandhu D."/>
            <person name="Valliyodan B."/>
            <person name="Lindquist E."/>
            <person name="Peto M."/>
            <person name="Grant D."/>
            <person name="Shu S."/>
            <person name="Goodstein D."/>
            <person name="Barry K."/>
            <person name="Futrell-Griggs M."/>
            <person name="Abernathy B."/>
            <person name="Du J."/>
            <person name="Tian Z."/>
            <person name="Zhu L."/>
            <person name="Gill N."/>
            <person name="Joshi T."/>
            <person name="Libault M."/>
            <person name="Sethuraman A."/>
            <person name="Zhang X."/>
            <person name="Shinozaki K."/>
            <person name="Nguyen H."/>
            <person name="Wing R."/>
            <person name="Cregan P."/>
            <person name="Specht J."/>
            <person name="Grimwood J."/>
            <person name="Rokhsar D."/>
            <person name="Stacey G."/>
            <person name="Shoemaker R."/>
            <person name="Jackson S."/>
        </authorList>
    </citation>
    <scope>NUCLEOTIDE SEQUENCE</scope>
    <source>
        <tissue evidence="2">Callus</tissue>
    </source>
</reference>
<feature type="domain" description="Putative plant transposon protein" evidence="1">
    <location>
        <begin position="23"/>
        <end position="202"/>
    </location>
</feature>
<dbReference type="EMBL" id="CM000834">
    <property type="protein sequence ID" value="KRH75611.1"/>
    <property type="molecule type" value="Genomic_DNA"/>
</dbReference>
<dbReference type="Pfam" id="PF20167">
    <property type="entry name" value="Transposase_32"/>
    <property type="match status" value="1"/>
</dbReference>
<organism evidence="2">
    <name type="scientific">Glycine max</name>
    <name type="common">Soybean</name>
    <name type="synonym">Glycine hispida</name>
    <dbReference type="NCBI Taxonomy" id="3847"/>
    <lineage>
        <taxon>Eukaryota</taxon>
        <taxon>Viridiplantae</taxon>
        <taxon>Streptophyta</taxon>
        <taxon>Embryophyta</taxon>
        <taxon>Tracheophyta</taxon>
        <taxon>Spermatophyta</taxon>
        <taxon>Magnoliopsida</taxon>
        <taxon>eudicotyledons</taxon>
        <taxon>Gunneridae</taxon>
        <taxon>Pentapetalae</taxon>
        <taxon>rosids</taxon>
        <taxon>fabids</taxon>
        <taxon>Fabales</taxon>
        <taxon>Fabaceae</taxon>
        <taxon>Papilionoideae</taxon>
        <taxon>50 kb inversion clade</taxon>
        <taxon>NPAAA clade</taxon>
        <taxon>indigoferoid/millettioid clade</taxon>
        <taxon>Phaseoleae</taxon>
        <taxon>Glycine</taxon>
        <taxon>Glycine subgen. Soja</taxon>
    </lineage>
</organism>
<sequence>MSFPKNDKFLRIGLNRLINIGVHSEPLVREFYVIVVLKDDYTKMKAWVKNHFVKYDAISINSMLGSTFKLRKGKQSSYEEWLNKERSTQKEQQPMITEMEEVLCLPNRHFKCGVIVKKLHKVDMTGLAQFWTTFILDNIVPNSHKPNIPMKRAQLLYAIIKDLSINIGQILSYKIFTISRKKCSPLGLPCLITALYARRGIDNTGDIVEPYVALKPNMDTRYILKTFSKIGDESLPVQPPPPPPKPLSLNERLEKILEEMNENLEANHRLNLLIFYHLRG</sequence>
<accession>A0A0R0LFJ5</accession>
<evidence type="ECO:0000313" key="2">
    <source>
        <dbReference type="EMBL" id="KRH75611.1"/>
    </source>
</evidence>
<proteinExistence type="predicted"/>
<protein>
    <recommendedName>
        <fullName evidence="1">Putative plant transposon protein domain-containing protein</fullName>
    </recommendedName>
</protein>